<evidence type="ECO:0000313" key="3">
    <source>
        <dbReference type="Proteomes" id="UP000664209"/>
    </source>
</evidence>
<keyword evidence="2" id="KW-0378">Hydrolase</keyword>
<name>A0A939LQU5_9CELL</name>
<keyword evidence="3" id="KW-1185">Reference proteome</keyword>
<protein>
    <submittedName>
        <fullName evidence="2">Endonuclease/exonuclease/phosphatase family protein</fullName>
    </submittedName>
</protein>
<gene>
    <name evidence="2" type="ORF">J4G33_14615</name>
</gene>
<proteinExistence type="predicted"/>
<keyword evidence="2" id="KW-0540">Nuclease</keyword>
<dbReference type="GO" id="GO:0004519">
    <property type="term" value="F:endonuclease activity"/>
    <property type="evidence" value="ECO:0007669"/>
    <property type="project" value="UniProtKB-KW"/>
</dbReference>
<dbReference type="EMBL" id="JAGEMK010000009">
    <property type="protein sequence ID" value="MBO1753042.1"/>
    <property type="molecule type" value="Genomic_DNA"/>
</dbReference>
<dbReference type="Proteomes" id="UP000664209">
    <property type="component" value="Unassembled WGS sequence"/>
</dbReference>
<accession>A0A939LQU5</accession>
<dbReference type="RefSeq" id="WP_208056721.1">
    <property type="nucleotide sequence ID" value="NZ_JAGEMK010000009.1"/>
</dbReference>
<organism evidence="2 3">
    <name type="scientific">Actinotalea soli</name>
    <dbReference type="NCBI Taxonomy" id="2819234"/>
    <lineage>
        <taxon>Bacteria</taxon>
        <taxon>Bacillati</taxon>
        <taxon>Actinomycetota</taxon>
        <taxon>Actinomycetes</taxon>
        <taxon>Micrococcales</taxon>
        <taxon>Cellulomonadaceae</taxon>
        <taxon>Actinotalea</taxon>
    </lineage>
</organism>
<dbReference type="AlphaFoldDB" id="A0A939LQU5"/>
<dbReference type="InterPro" id="IPR036691">
    <property type="entry name" value="Endo/exonu/phosph_ase_sf"/>
</dbReference>
<dbReference type="Pfam" id="PF03372">
    <property type="entry name" value="Exo_endo_phos"/>
    <property type="match status" value="1"/>
</dbReference>
<dbReference type="SUPFAM" id="SSF56219">
    <property type="entry name" value="DNase I-like"/>
    <property type="match status" value="1"/>
</dbReference>
<keyword evidence="2" id="KW-0255">Endonuclease</keyword>
<evidence type="ECO:0000313" key="2">
    <source>
        <dbReference type="EMBL" id="MBO1753042.1"/>
    </source>
</evidence>
<comment type="caution">
    <text evidence="2">The sequence shown here is derived from an EMBL/GenBank/DDBJ whole genome shotgun (WGS) entry which is preliminary data.</text>
</comment>
<dbReference type="Gene3D" id="3.60.10.10">
    <property type="entry name" value="Endonuclease/exonuclease/phosphatase"/>
    <property type="match status" value="1"/>
</dbReference>
<evidence type="ECO:0000259" key="1">
    <source>
        <dbReference type="Pfam" id="PF03372"/>
    </source>
</evidence>
<reference evidence="2" key="1">
    <citation type="submission" date="2021-03" db="EMBL/GenBank/DDBJ databases">
        <title>Actinotalea soli sp. nov., isolated from soil.</title>
        <authorList>
            <person name="Ping W."/>
            <person name="Zhang J."/>
        </authorList>
    </citation>
    <scope>NUCLEOTIDE SEQUENCE</scope>
    <source>
        <strain evidence="2">BY-33</strain>
    </source>
</reference>
<sequence length="227" mass="24278">MTVLRAATYNLRQLRDDQGALAEVLRDLAPDVLAVQEPPRGLRGRRRLARLAAAAGLVPLVVGRGARTTALLVRPDLPASGGRAIRLPWRPWSRRTLTRRGLAVATVAGVQVISVHLPLTPGERRRHLEDVLDLVDAAVVGGRPLVLGGDLNEPPDGPTWAALTQRLVDVGLQAGPTFTARNPRRRIDALLTTGLTVQQAHRPSGDAPGRASDHLPLAADLVVDPLP</sequence>
<dbReference type="InterPro" id="IPR005135">
    <property type="entry name" value="Endo/exonuclease/phosphatase"/>
</dbReference>
<feature type="domain" description="Endonuclease/exonuclease/phosphatase" evidence="1">
    <location>
        <begin position="7"/>
        <end position="214"/>
    </location>
</feature>